<protein>
    <submittedName>
        <fullName evidence="2">Wing apart-like protein</fullName>
    </submittedName>
</protein>
<keyword evidence="3" id="KW-1185">Reference proteome</keyword>
<evidence type="ECO:0000313" key="3">
    <source>
        <dbReference type="Proteomes" id="UP001151760"/>
    </source>
</evidence>
<dbReference type="Gene3D" id="1.25.10.10">
    <property type="entry name" value="Leucine-rich Repeat Variant"/>
    <property type="match status" value="1"/>
</dbReference>
<feature type="domain" description="Glycoside hydrolase family 31 N-terminal" evidence="1">
    <location>
        <begin position="145"/>
        <end position="233"/>
    </location>
</feature>
<dbReference type="Pfam" id="PF13802">
    <property type="entry name" value="Gal_mutarotas_2"/>
    <property type="match status" value="1"/>
</dbReference>
<reference evidence="2" key="1">
    <citation type="journal article" date="2022" name="Int. J. Mol. Sci.">
        <title>Draft Genome of Tanacetum Coccineum: Genomic Comparison of Closely Related Tanacetum-Family Plants.</title>
        <authorList>
            <person name="Yamashiro T."/>
            <person name="Shiraishi A."/>
            <person name="Nakayama K."/>
            <person name="Satake H."/>
        </authorList>
    </citation>
    <scope>NUCLEOTIDE SEQUENCE</scope>
</reference>
<dbReference type="Proteomes" id="UP001151760">
    <property type="component" value="Unassembled WGS sequence"/>
</dbReference>
<reference evidence="2" key="2">
    <citation type="submission" date="2022-01" db="EMBL/GenBank/DDBJ databases">
        <authorList>
            <person name="Yamashiro T."/>
            <person name="Shiraishi A."/>
            <person name="Satake H."/>
            <person name="Nakayama K."/>
        </authorList>
    </citation>
    <scope>NUCLEOTIDE SEQUENCE</scope>
</reference>
<dbReference type="Gene3D" id="2.60.40.1760">
    <property type="entry name" value="glycosyl hydrolase (family 31)"/>
    <property type="match status" value="1"/>
</dbReference>
<evidence type="ECO:0000259" key="1">
    <source>
        <dbReference type="Pfam" id="PF13802"/>
    </source>
</evidence>
<comment type="caution">
    <text evidence="2">The sequence shown here is derived from an EMBL/GenBank/DDBJ whole genome shotgun (WGS) entry which is preliminary data.</text>
</comment>
<feature type="non-terminal residue" evidence="2">
    <location>
        <position position="1"/>
    </location>
</feature>
<dbReference type="InterPro" id="IPR039874">
    <property type="entry name" value="WAPL"/>
</dbReference>
<dbReference type="PANTHER" id="PTHR22100:SF13">
    <property type="entry name" value="WINGS APART-LIKE PROTEIN HOMOLOG"/>
    <property type="match status" value="1"/>
</dbReference>
<evidence type="ECO:0000313" key="2">
    <source>
        <dbReference type="EMBL" id="GJT71786.1"/>
    </source>
</evidence>
<dbReference type="InterPro" id="IPR011989">
    <property type="entry name" value="ARM-like"/>
</dbReference>
<organism evidence="2 3">
    <name type="scientific">Tanacetum coccineum</name>
    <dbReference type="NCBI Taxonomy" id="301880"/>
    <lineage>
        <taxon>Eukaryota</taxon>
        <taxon>Viridiplantae</taxon>
        <taxon>Streptophyta</taxon>
        <taxon>Embryophyta</taxon>
        <taxon>Tracheophyta</taxon>
        <taxon>Spermatophyta</taxon>
        <taxon>Magnoliopsida</taxon>
        <taxon>eudicotyledons</taxon>
        <taxon>Gunneridae</taxon>
        <taxon>Pentapetalae</taxon>
        <taxon>asterids</taxon>
        <taxon>campanulids</taxon>
        <taxon>Asterales</taxon>
        <taxon>Asteraceae</taxon>
        <taxon>Asteroideae</taxon>
        <taxon>Anthemideae</taxon>
        <taxon>Anthemidinae</taxon>
        <taxon>Tanacetum</taxon>
    </lineage>
</organism>
<gene>
    <name evidence="2" type="ORF">Tco_1031072</name>
</gene>
<accession>A0ABQ5G9B7</accession>
<name>A0ABQ5G9B7_9ASTR</name>
<proteinExistence type="predicted"/>
<sequence>SYLPNFSDQADKLIVLEGHNKRLNDQELDFLIDILVLLVNLVEKDGRASISIPSSSGSDYEITDIILLLCSIFFVNQGAGEAAEEGRQSVWNDEDPIVREKTIVEAYSALLLAFISTERKRDTPLMGILQVPSYIPIMNLLSTPDFRVMEEHSFYATGDVSGQFERTGKSGCARNAIYCTVCKELGKRFLLTDAWGYGTGTTSLYQSHPWVLAILPNGEASGILADTTKRCEVYVDQTMVGMRRKTVEDEEGQKEKKKSEIMLVNKLEREWQQKMNANNSVL</sequence>
<dbReference type="EMBL" id="BQNB010018197">
    <property type="protein sequence ID" value="GJT71786.1"/>
    <property type="molecule type" value="Genomic_DNA"/>
</dbReference>
<dbReference type="PANTHER" id="PTHR22100">
    <property type="entry name" value="WINGS APART-LIKE PROTEIN HOMOLOG"/>
    <property type="match status" value="1"/>
</dbReference>
<dbReference type="InterPro" id="IPR025887">
    <property type="entry name" value="Glyco_hydro_31_N_dom"/>
</dbReference>